<evidence type="ECO:0000256" key="3">
    <source>
        <dbReference type="ARBA" id="ARBA00023163"/>
    </source>
</evidence>
<dbReference type="PANTHER" id="PTHR30146:SF109">
    <property type="entry name" value="HTH-TYPE TRANSCRIPTIONAL REGULATOR GALS"/>
    <property type="match status" value="1"/>
</dbReference>
<evidence type="ECO:0000256" key="2">
    <source>
        <dbReference type="ARBA" id="ARBA00023125"/>
    </source>
</evidence>
<proteinExistence type="predicted"/>
<reference evidence="5 6" key="1">
    <citation type="submission" date="2021-06" db="EMBL/GenBank/DDBJ databases">
        <title>Bacillus sp. RD4P76, an endophyte from a halophyte.</title>
        <authorList>
            <person name="Sun J.-Q."/>
        </authorList>
    </citation>
    <scope>NUCLEOTIDE SEQUENCE [LARGE SCALE GENOMIC DNA]</scope>
    <source>
        <strain evidence="5 6">CGMCC 1.15917</strain>
    </source>
</reference>
<evidence type="ECO:0000256" key="1">
    <source>
        <dbReference type="ARBA" id="ARBA00023015"/>
    </source>
</evidence>
<dbReference type="Pfam" id="PF00356">
    <property type="entry name" value="LacI"/>
    <property type="match status" value="1"/>
</dbReference>
<dbReference type="PANTHER" id="PTHR30146">
    <property type="entry name" value="LACI-RELATED TRANSCRIPTIONAL REPRESSOR"/>
    <property type="match status" value="1"/>
</dbReference>
<evidence type="ECO:0000259" key="4">
    <source>
        <dbReference type="PROSITE" id="PS50932"/>
    </source>
</evidence>
<comment type="caution">
    <text evidence="5">The sequence shown here is derived from an EMBL/GenBank/DDBJ whole genome shotgun (WGS) entry which is preliminary data.</text>
</comment>
<sequence>MKITIGDVAQRANVSKTTVSRIVNGNYSHTTEETRKRVMAAIEELDYRPNALAKGLKSMKTNVIGIVLSNLKNPFWITALEGVEDTCYELGYNLMICNTNEEPEKEEEYIREFEMRQVDGIVINPTVRNYNLYEKLIDSIPMVVINRRIPGLATHNVVFNNVKGGFLAVNHLFNNNRKNIAVLAFNNPFVSTWRDRLEGYQSAILAKGLSTSDFKELKLEQSNKDVKTQIVNYLSQNRDIDAIFSTNNMITLEVLSALKEMNLKVPEDIAIVSYDETVWAKHLNSPLTTIRQPGYQMGKIAAQNLIESIQEGRKPKPRTIELEPELIIRDSSGSLIKK</sequence>
<dbReference type="PROSITE" id="PS50932">
    <property type="entry name" value="HTH_LACI_2"/>
    <property type="match status" value="1"/>
</dbReference>
<accession>A0ABS6JFE2</accession>
<dbReference type="EMBL" id="JAHQCS010000061">
    <property type="protein sequence ID" value="MBU9711185.1"/>
    <property type="molecule type" value="Genomic_DNA"/>
</dbReference>
<dbReference type="CDD" id="cd19977">
    <property type="entry name" value="PBP1_EndR-like"/>
    <property type="match status" value="1"/>
</dbReference>
<dbReference type="CDD" id="cd01392">
    <property type="entry name" value="HTH_LacI"/>
    <property type="match status" value="1"/>
</dbReference>
<protein>
    <submittedName>
        <fullName evidence="5">LacI family transcriptional regulator</fullName>
    </submittedName>
</protein>
<dbReference type="InterPro" id="IPR046335">
    <property type="entry name" value="LacI/GalR-like_sensor"/>
</dbReference>
<keyword evidence="6" id="KW-1185">Reference proteome</keyword>
<dbReference type="RefSeq" id="WP_217065072.1">
    <property type="nucleotide sequence ID" value="NZ_JAHQCS010000061.1"/>
</dbReference>
<evidence type="ECO:0000313" key="5">
    <source>
        <dbReference type="EMBL" id="MBU9711185.1"/>
    </source>
</evidence>
<dbReference type="Pfam" id="PF13377">
    <property type="entry name" value="Peripla_BP_3"/>
    <property type="match status" value="1"/>
</dbReference>
<keyword evidence="3" id="KW-0804">Transcription</keyword>
<organism evidence="5 6">
    <name type="scientific">Evansella tamaricis</name>
    <dbReference type="NCBI Taxonomy" id="2069301"/>
    <lineage>
        <taxon>Bacteria</taxon>
        <taxon>Bacillati</taxon>
        <taxon>Bacillota</taxon>
        <taxon>Bacilli</taxon>
        <taxon>Bacillales</taxon>
        <taxon>Bacillaceae</taxon>
        <taxon>Evansella</taxon>
    </lineage>
</organism>
<evidence type="ECO:0000313" key="6">
    <source>
        <dbReference type="Proteomes" id="UP000784880"/>
    </source>
</evidence>
<name>A0ABS6JFE2_9BACI</name>
<feature type="domain" description="HTH lacI-type" evidence="4">
    <location>
        <begin position="3"/>
        <end position="58"/>
    </location>
</feature>
<gene>
    <name evidence="5" type="ORF">KS419_05505</name>
</gene>
<keyword evidence="2" id="KW-0238">DNA-binding</keyword>
<dbReference type="InterPro" id="IPR000843">
    <property type="entry name" value="HTH_LacI"/>
</dbReference>
<dbReference type="Proteomes" id="UP000784880">
    <property type="component" value="Unassembled WGS sequence"/>
</dbReference>
<dbReference type="SMART" id="SM00354">
    <property type="entry name" value="HTH_LACI"/>
    <property type="match status" value="1"/>
</dbReference>
<keyword evidence="1" id="KW-0805">Transcription regulation</keyword>
<dbReference type="PROSITE" id="PS00356">
    <property type="entry name" value="HTH_LACI_1"/>
    <property type="match status" value="1"/>
</dbReference>